<dbReference type="AlphaFoldDB" id="A0A0U9HEL7"/>
<evidence type="ECO:0000313" key="1">
    <source>
        <dbReference type="EMBL" id="GAQ25266.1"/>
    </source>
</evidence>
<accession>A0A0U9HEL7</accession>
<dbReference type="EMBL" id="DF977001">
    <property type="protein sequence ID" value="GAQ25266.1"/>
    <property type="molecule type" value="Genomic_DNA"/>
</dbReference>
<protein>
    <submittedName>
        <fullName evidence="1">Uncharacterized protein</fullName>
    </submittedName>
</protein>
<organism evidence="1">
    <name type="scientific">Tepidanaerobacter syntrophicus</name>
    <dbReference type="NCBI Taxonomy" id="224999"/>
    <lineage>
        <taxon>Bacteria</taxon>
        <taxon>Bacillati</taxon>
        <taxon>Bacillota</taxon>
        <taxon>Clostridia</taxon>
        <taxon>Thermosediminibacterales</taxon>
        <taxon>Tepidanaerobacteraceae</taxon>
        <taxon>Tepidanaerobacter</taxon>
    </lineage>
</organism>
<name>A0A0U9HEL7_9FIRM</name>
<keyword evidence="2" id="KW-1185">Reference proteome</keyword>
<proteinExistence type="predicted"/>
<sequence>MFNTYPCSYSYCIVYKAVEVINEFVIRVVFHVFYKFQEKQGVYWKVGLPILLYNTENDVSSILHNILFIEYRSLKLVKFSFYF</sequence>
<gene>
    <name evidence="1" type="ORF">TSYNT_7285</name>
</gene>
<evidence type="ECO:0000313" key="2">
    <source>
        <dbReference type="Proteomes" id="UP000062160"/>
    </source>
</evidence>
<dbReference type="Proteomes" id="UP000062160">
    <property type="component" value="Unassembled WGS sequence"/>
</dbReference>
<reference evidence="1" key="1">
    <citation type="journal article" date="2016" name="Genome Announc.">
        <title>Draft Genome Sequence of the Syntrophic Lactate-Degrading Bacterium Tepidanaerobacter syntrophicus JLT.</title>
        <authorList>
            <person name="Matsuura N."/>
            <person name="Ohashi A."/>
            <person name="Tourlousse D.M."/>
            <person name="Sekiguchi Y."/>
        </authorList>
    </citation>
    <scope>NUCLEOTIDE SEQUENCE [LARGE SCALE GENOMIC DNA]</scope>
    <source>
        <strain evidence="1">JL</strain>
    </source>
</reference>